<keyword evidence="9" id="KW-0963">Cytoplasm</keyword>
<evidence type="ECO:0000256" key="7">
    <source>
        <dbReference type="ARBA" id="ARBA00022801"/>
    </source>
</evidence>
<dbReference type="InterPro" id="IPR023091">
    <property type="entry name" value="MetalPrtase_cat_dom_sf_prd"/>
</dbReference>
<evidence type="ECO:0000256" key="1">
    <source>
        <dbReference type="ARBA" id="ARBA00010875"/>
    </source>
</evidence>
<dbReference type="NCBIfam" id="TIGR00043">
    <property type="entry name" value="rRNA maturation RNase YbeY"/>
    <property type="match status" value="1"/>
</dbReference>
<proteinExistence type="inferred from homology"/>
<dbReference type="GO" id="GO:0008270">
    <property type="term" value="F:zinc ion binding"/>
    <property type="evidence" value="ECO:0007669"/>
    <property type="project" value="UniProtKB-UniRule"/>
</dbReference>
<accession>A0A1M6JWB9</accession>
<dbReference type="RefSeq" id="WP_341350417.1">
    <property type="nucleotide sequence ID" value="NZ_FRAF01000001.1"/>
</dbReference>
<comment type="function">
    <text evidence="9">Single strand-specific metallo-endoribonuclease involved in late-stage 70S ribosome quality control and in maturation of the 3' terminus of the 16S rRNA.</text>
</comment>
<keyword evidence="5 9" id="KW-0479">Metal-binding</keyword>
<keyword evidence="4 9" id="KW-0540">Nuclease</keyword>
<dbReference type="GO" id="GO:0004222">
    <property type="term" value="F:metalloendopeptidase activity"/>
    <property type="evidence" value="ECO:0007669"/>
    <property type="project" value="InterPro"/>
</dbReference>
<evidence type="ECO:0000256" key="4">
    <source>
        <dbReference type="ARBA" id="ARBA00022722"/>
    </source>
</evidence>
<dbReference type="PANTHER" id="PTHR46986">
    <property type="entry name" value="ENDORIBONUCLEASE YBEY, CHLOROPLASTIC"/>
    <property type="match status" value="1"/>
</dbReference>
<dbReference type="InterPro" id="IPR020549">
    <property type="entry name" value="YbeY_CS"/>
</dbReference>
<keyword evidence="8 9" id="KW-0862">Zinc</keyword>
<dbReference type="Pfam" id="PF02130">
    <property type="entry name" value="YbeY"/>
    <property type="match status" value="1"/>
</dbReference>
<comment type="cofactor">
    <cofactor evidence="9">
        <name>Zn(2+)</name>
        <dbReference type="ChEBI" id="CHEBI:29105"/>
    </cofactor>
    <text evidence="9">Binds 1 zinc ion.</text>
</comment>
<evidence type="ECO:0000313" key="11">
    <source>
        <dbReference type="Proteomes" id="UP000184016"/>
    </source>
</evidence>
<dbReference type="Proteomes" id="UP000184016">
    <property type="component" value="Unassembled WGS sequence"/>
</dbReference>
<dbReference type="PROSITE" id="PS01306">
    <property type="entry name" value="UPF0054"/>
    <property type="match status" value="1"/>
</dbReference>
<protein>
    <recommendedName>
        <fullName evidence="9">Endoribonuclease YbeY</fullName>
        <ecNumber evidence="9">3.1.-.-</ecNumber>
    </recommendedName>
</protein>
<comment type="similarity">
    <text evidence="1 9">Belongs to the endoribonuclease YbeY family.</text>
</comment>
<feature type="binding site" evidence="9">
    <location>
        <position position="126"/>
    </location>
    <ligand>
        <name>Zn(2+)</name>
        <dbReference type="ChEBI" id="CHEBI:29105"/>
        <note>catalytic</note>
    </ligand>
</feature>
<reference evidence="11" key="1">
    <citation type="submission" date="2016-11" db="EMBL/GenBank/DDBJ databases">
        <authorList>
            <person name="Varghese N."/>
            <person name="Submissions S."/>
        </authorList>
    </citation>
    <scope>NUCLEOTIDE SEQUENCE [LARGE SCALE GENOMIC DNA]</scope>
    <source>
        <strain evidence="11">USBA-503</strain>
    </source>
</reference>
<keyword evidence="3 9" id="KW-0698">rRNA processing</keyword>
<comment type="subcellular location">
    <subcellularLocation>
        <location evidence="9">Cytoplasm</location>
    </subcellularLocation>
</comment>
<dbReference type="AlphaFoldDB" id="A0A1M6JWB9"/>
<gene>
    <name evidence="9" type="primary">ybeY</name>
    <name evidence="10" type="ORF">SAMN05443507_10172</name>
</gene>
<dbReference type="InterPro" id="IPR002036">
    <property type="entry name" value="YbeY"/>
</dbReference>
<keyword evidence="2 9" id="KW-0690">Ribosome biogenesis</keyword>
<feature type="binding site" evidence="9">
    <location>
        <position position="132"/>
    </location>
    <ligand>
        <name>Zn(2+)</name>
        <dbReference type="ChEBI" id="CHEBI:29105"/>
        <note>catalytic</note>
    </ligand>
</feature>
<dbReference type="HAMAP" id="MF_00009">
    <property type="entry name" value="Endoribonucl_YbeY"/>
    <property type="match status" value="1"/>
</dbReference>
<dbReference type="PANTHER" id="PTHR46986:SF1">
    <property type="entry name" value="ENDORIBONUCLEASE YBEY, CHLOROPLASTIC"/>
    <property type="match status" value="1"/>
</dbReference>
<keyword evidence="11" id="KW-1185">Reference proteome</keyword>
<keyword evidence="7 9" id="KW-0378">Hydrolase</keyword>
<evidence type="ECO:0000256" key="2">
    <source>
        <dbReference type="ARBA" id="ARBA00022517"/>
    </source>
</evidence>
<dbReference type="STRING" id="1830138.SAMN05443507_10172"/>
<dbReference type="GO" id="GO:0005737">
    <property type="term" value="C:cytoplasm"/>
    <property type="evidence" value="ECO:0007669"/>
    <property type="project" value="UniProtKB-SubCell"/>
</dbReference>
<dbReference type="SUPFAM" id="SSF55486">
    <property type="entry name" value="Metalloproteases ('zincins'), catalytic domain"/>
    <property type="match status" value="1"/>
</dbReference>
<dbReference type="EC" id="3.1.-.-" evidence="9"/>
<evidence type="ECO:0000256" key="9">
    <source>
        <dbReference type="HAMAP-Rule" id="MF_00009"/>
    </source>
</evidence>
<keyword evidence="6 9" id="KW-0255">Endonuclease</keyword>
<dbReference type="EMBL" id="FRAF01000001">
    <property type="protein sequence ID" value="SHJ50992.1"/>
    <property type="molecule type" value="Genomic_DNA"/>
</dbReference>
<dbReference type="GO" id="GO:0006364">
    <property type="term" value="P:rRNA processing"/>
    <property type="evidence" value="ECO:0007669"/>
    <property type="project" value="UniProtKB-UniRule"/>
</dbReference>
<organism evidence="10 11">
    <name type="scientific">Alicyclobacillus tolerans</name>
    <dbReference type="NCBI Taxonomy" id="90970"/>
    <lineage>
        <taxon>Bacteria</taxon>
        <taxon>Bacillati</taxon>
        <taxon>Bacillota</taxon>
        <taxon>Bacilli</taxon>
        <taxon>Bacillales</taxon>
        <taxon>Alicyclobacillaceae</taxon>
        <taxon>Alicyclobacillus</taxon>
    </lineage>
</organism>
<evidence type="ECO:0000256" key="5">
    <source>
        <dbReference type="ARBA" id="ARBA00022723"/>
    </source>
</evidence>
<feature type="binding site" evidence="9">
    <location>
        <position position="122"/>
    </location>
    <ligand>
        <name>Zn(2+)</name>
        <dbReference type="ChEBI" id="CHEBI:29105"/>
        <note>catalytic</note>
    </ligand>
</feature>
<evidence type="ECO:0000256" key="6">
    <source>
        <dbReference type="ARBA" id="ARBA00022759"/>
    </source>
</evidence>
<evidence type="ECO:0000256" key="3">
    <source>
        <dbReference type="ARBA" id="ARBA00022552"/>
    </source>
</evidence>
<dbReference type="GO" id="GO:0004521">
    <property type="term" value="F:RNA endonuclease activity"/>
    <property type="evidence" value="ECO:0007669"/>
    <property type="project" value="UniProtKB-UniRule"/>
</dbReference>
<dbReference type="Gene3D" id="3.40.390.30">
    <property type="entry name" value="Metalloproteases ('zincins'), catalytic domain"/>
    <property type="match status" value="1"/>
</dbReference>
<evidence type="ECO:0000256" key="8">
    <source>
        <dbReference type="ARBA" id="ARBA00022833"/>
    </source>
</evidence>
<evidence type="ECO:0000313" key="10">
    <source>
        <dbReference type="EMBL" id="SHJ50992.1"/>
    </source>
</evidence>
<sequence length="156" mass="17506">MSETSLSVILDAEVAVPDELMPIEEYVETVLMAAAKHLHCSGEVSVLLVDNKTIHQLNLQYRNVDRPTDVLSFPQLEGEDIGGLPNEPILLGDIVVSLPMAIQQAKDYNHSLRREFGFLLVHGFLHLLGFDHGSEEEEKEMFGLQEEILQSLQLTR</sequence>
<name>A0A1M6JWB9_9BACL</name>